<dbReference type="RefSeq" id="XP_003644940.1">
    <property type="nucleotide sequence ID" value="XM_003644892.1"/>
</dbReference>
<keyword evidence="3" id="KW-1185">Reference proteome</keyword>
<dbReference type="OrthoDB" id="4056195at2759"/>
<reference evidence="3" key="1">
    <citation type="journal article" date="2012" name="G3 (Bethesda)">
        <title>Pichia sorbitophila, an interspecies yeast hybrid reveals early steps of genome resolution following polyploidization.</title>
        <authorList>
            <person name="Leh Louis V."/>
            <person name="Despons L."/>
            <person name="Friedrich A."/>
            <person name="Martin T."/>
            <person name="Durrens P."/>
            <person name="Casaregola S."/>
            <person name="Neuveglise C."/>
            <person name="Fairhead C."/>
            <person name="Marck C."/>
            <person name="Cruz J.A."/>
            <person name="Straub M.L."/>
            <person name="Kugler V."/>
            <person name="Sacerdot C."/>
            <person name="Uzunov Z."/>
            <person name="Thierry A."/>
            <person name="Weiss S."/>
            <person name="Bleykasten C."/>
            <person name="De Montigny J."/>
            <person name="Jacques N."/>
            <person name="Jung P."/>
            <person name="Lemaire M."/>
            <person name="Mallet S."/>
            <person name="Morel G."/>
            <person name="Richard G.F."/>
            <person name="Sarkar A."/>
            <person name="Savel G."/>
            <person name="Schacherer J."/>
            <person name="Seret M.L."/>
            <person name="Talla E."/>
            <person name="Samson G."/>
            <person name="Jubin C."/>
            <person name="Poulain J."/>
            <person name="Vacherie B."/>
            <person name="Barbe V."/>
            <person name="Pelletier E."/>
            <person name="Sherman D.J."/>
            <person name="Westhof E."/>
            <person name="Weissenbach J."/>
            <person name="Baret P.V."/>
            <person name="Wincker P."/>
            <person name="Gaillardin C."/>
            <person name="Dujon B."/>
            <person name="Souciet J.L."/>
        </authorList>
    </citation>
    <scope>NUCLEOTIDE SEQUENCE [LARGE SCALE GENOMIC DNA]</scope>
    <source>
        <strain evidence="3">CBS 270.75 / DBVPG 7215 / KCTC 17166 / NRRL Y-17582</strain>
    </source>
</reference>
<feature type="compositionally biased region" description="Basic and acidic residues" evidence="1">
    <location>
        <begin position="50"/>
        <end position="64"/>
    </location>
</feature>
<dbReference type="OMA" id="DPLPWIS"/>
<proteinExistence type="predicted"/>
<dbReference type="STRING" id="931890.G8JNQ5"/>
<gene>
    <name evidence="2" type="ordered locus">Ecym_2390</name>
</gene>
<dbReference type="FunCoup" id="G8JNQ5">
    <property type="interactions" value="32"/>
</dbReference>
<dbReference type="GO" id="GO:0005739">
    <property type="term" value="C:mitochondrion"/>
    <property type="evidence" value="ECO:0007669"/>
    <property type="project" value="EnsemblFungi"/>
</dbReference>
<organism evidence="2 3">
    <name type="scientific">Eremothecium cymbalariae (strain CBS 270.75 / DBVPG 7215 / KCTC 17166 / NRRL Y-17582)</name>
    <name type="common">Yeast</name>
    <dbReference type="NCBI Taxonomy" id="931890"/>
    <lineage>
        <taxon>Eukaryota</taxon>
        <taxon>Fungi</taxon>
        <taxon>Dikarya</taxon>
        <taxon>Ascomycota</taxon>
        <taxon>Saccharomycotina</taxon>
        <taxon>Saccharomycetes</taxon>
        <taxon>Saccharomycetales</taxon>
        <taxon>Saccharomycetaceae</taxon>
        <taxon>Eremothecium</taxon>
    </lineage>
</organism>
<sequence>MIRIVSRSLKGVVVESRQFHVKRCQSSFTFVNNQSLITKQQLKQSKKQANKKETSGETRKEGGEKCISSDSKKEKVNRSGKQKRDYSWFPVAPKTEHLKEGDIAVDLLYSGYRPLSLRRADPKEAQSKIYELAMRLEAVEDPLPWVKNATGRVLYDEWDNVPQSVIRNLRPYVPPKVETKEKTDNDELIYKKKKELLQQAEQKYLNRSRGRRRPVVGLLHLRRKLEG</sequence>
<dbReference type="Proteomes" id="UP000006790">
    <property type="component" value="Chromosome 2"/>
</dbReference>
<protein>
    <submittedName>
        <fullName evidence="2">Uncharacterized protein</fullName>
    </submittedName>
</protein>
<dbReference type="eggNOG" id="ENOG502S1JN">
    <property type="taxonomic scope" value="Eukaryota"/>
</dbReference>
<feature type="compositionally biased region" description="Basic and acidic residues" evidence="1">
    <location>
        <begin position="70"/>
        <end position="79"/>
    </location>
</feature>
<name>G8JNQ5_ERECY</name>
<dbReference type="HOGENOM" id="CLU_074423_0_0_1"/>
<dbReference type="KEGG" id="erc:Ecym_2390"/>
<dbReference type="AlphaFoldDB" id="G8JNQ5"/>
<dbReference type="InParanoid" id="G8JNQ5"/>
<dbReference type="EMBL" id="CP002498">
    <property type="protein sequence ID" value="AET38123.1"/>
    <property type="molecule type" value="Genomic_DNA"/>
</dbReference>
<evidence type="ECO:0000313" key="3">
    <source>
        <dbReference type="Proteomes" id="UP000006790"/>
    </source>
</evidence>
<dbReference type="GO" id="GO:0009060">
    <property type="term" value="P:aerobic respiration"/>
    <property type="evidence" value="ECO:0007669"/>
    <property type="project" value="EnsemblFungi"/>
</dbReference>
<feature type="region of interest" description="Disordered" evidence="1">
    <location>
        <begin position="41"/>
        <end position="79"/>
    </location>
</feature>
<evidence type="ECO:0000313" key="2">
    <source>
        <dbReference type="EMBL" id="AET38123.1"/>
    </source>
</evidence>
<accession>G8JNQ5</accession>
<evidence type="ECO:0000256" key="1">
    <source>
        <dbReference type="SAM" id="MobiDB-lite"/>
    </source>
</evidence>
<dbReference type="GeneID" id="11470644"/>